<gene>
    <name evidence="1" type="ORF">COMA1_70153</name>
</gene>
<proteinExistence type="predicted"/>
<dbReference type="RefSeq" id="WP_090751181.1">
    <property type="nucleotide sequence ID" value="NZ_CZQA01000013.1"/>
</dbReference>
<name>A0A0S4LP25_9BACT</name>
<dbReference type="AlphaFoldDB" id="A0A0S4LP25"/>
<evidence type="ECO:0008006" key="3">
    <source>
        <dbReference type="Google" id="ProtNLM"/>
    </source>
</evidence>
<evidence type="ECO:0000313" key="1">
    <source>
        <dbReference type="EMBL" id="CUS39331.1"/>
    </source>
</evidence>
<protein>
    <recommendedName>
        <fullName evidence="3">Lipoprotein</fullName>
    </recommendedName>
</protein>
<sequence length="141" mass="15687">MLIHGMIWVALFVSTLTGCVTSSPRDRFPHIHDIQIDSQDSITPAELYAAVGEEIRWHNALSVPIHLGLLGIHPIAEISCDKGFTTWFGAMKDMITIPPGDYVSLCFLRARTIRYNIWTNLADPVRSMSPTAVIHLDETAS</sequence>
<keyword evidence="2" id="KW-1185">Reference proteome</keyword>
<dbReference type="OrthoDB" id="9791213at2"/>
<dbReference type="EMBL" id="CZQA01000013">
    <property type="protein sequence ID" value="CUS39331.1"/>
    <property type="molecule type" value="Genomic_DNA"/>
</dbReference>
<dbReference type="Proteomes" id="UP000199032">
    <property type="component" value="Unassembled WGS sequence"/>
</dbReference>
<reference evidence="1 2" key="1">
    <citation type="submission" date="2015-10" db="EMBL/GenBank/DDBJ databases">
        <authorList>
            <person name="Gilbert D.G."/>
        </authorList>
    </citation>
    <scope>NUCLEOTIDE SEQUENCE [LARGE SCALE GENOMIC DNA]</scope>
    <source>
        <strain evidence="1">COMA1</strain>
    </source>
</reference>
<evidence type="ECO:0000313" key="2">
    <source>
        <dbReference type="Proteomes" id="UP000199032"/>
    </source>
</evidence>
<accession>A0A0S4LP25</accession>
<organism evidence="1 2">
    <name type="scientific">Candidatus Nitrospira nitrosa</name>
    <dbReference type="NCBI Taxonomy" id="1742972"/>
    <lineage>
        <taxon>Bacteria</taxon>
        <taxon>Pseudomonadati</taxon>
        <taxon>Nitrospirota</taxon>
        <taxon>Nitrospiria</taxon>
        <taxon>Nitrospirales</taxon>
        <taxon>Nitrospiraceae</taxon>
        <taxon>Nitrospira</taxon>
    </lineage>
</organism>